<organism evidence="1 2">
    <name type="scientific">Acidocella aromatica</name>
    <dbReference type="NCBI Taxonomy" id="1303579"/>
    <lineage>
        <taxon>Bacteria</taxon>
        <taxon>Pseudomonadati</taxon>
        <taxon>Pseudomonadota</taxon>
        <taxon>Alphaproteobacteria</taxon>
        <taxon>Acetobacterales</taxon>
        <taxon>Acidocellaceae</taxon>
        <taxon>Acidocella</taxon>
    </lineage>
</organism>
<reference evidence="1 2" key="1">
    <citation type="submission" date="2020-08" db="EMBL/GenBank/DDBJ databases">
        <title>Genomic Encyclopedia of Type Strains, Phase IV (KMG-IV): sequencing the most valuable type-strain genomes for metagenomic binning, comparative biology and taxonomic classification.</title>
        <authorList>
            <person name="Goeker M."/>
        </authorList>
    </citation>
    <scope>NUCLEOTIDE SEQUENCE [LARGE SCALE GENOMIC DNA]</scope>
    <source>
        <strain evidence="1 2">DSM 27026</strain>
    </source>
</reference>
<dbReference type="Proteomes" id="UP000553706">
    <property type="component" value="Unassembled WGS sequence"/>
</dbReference>
<dbReference type="PROSITE" id="PS00409">
    <property type="entry name" value="PROKAR_NTER_METHYL"/>
    <property type="match status" value="1"/>
</dbReference>
<dbReference type="Pfam" id="PF07963">
    <property type="entry name" value="N_methyl"/>
    <property type="match status" value="1"/>
</dbReference>
<proteinExistence type="predicted"/>
<dbReference type="NCBIfam" id="TIGR02532">
    <property type="entry name" value="IV_pilin_GFxxxE"/>
    <property type="match status" value="1"/>
</dbReference>
<dbReference type="AlphaFoldDB" id="A0A840VPJ2"/>
<dbReference type="EMBL" id="JACHFJ010000001">
    <property type="protein sequence ID" value="MBB5372212.1"/>
    <property type="molecule type" value="Genomic_DNA"/>
</dbReference>
<accession>A0A840VPJ2</accession>
<dbReference type="RefSeq" id="WP_183265195.1">
    <property type="nucleotide sequence ID" value="NZ_JACHFJ010000001.1"/>
</dbReference>
<evidence type="ECO:0000313" key="2">
    <source>
        <dbReference type="Proteomes" id="UP000553706"/>
    </source>
</evidence>
<sequence>MTRREAGYTLLEMLVALVVFGLVMAGLAQSWRFGLAAWSGSERHITGPEDMAAVDTALRNMIAQAVPGSMTGQLGGLAFTTRLPQGTGGLRGLADIAIQPGADGTLTLRAAPHAAGIPLRPPPPPSFKTLASGVDTVRMSYLTPQNGAPPAWGSKWSGPGLPLLVRIHLRFADGHDWPDLIAAPVNTGP</sequence>
<dbReference type="InterPro" id="IPR012902">
    <property type="entry name" value="N_methyl_site"/>
</dbReference>
<evidence type="ECO:0000313" key="1">
    <source>
        <dbReference type="EMBL" id="MBB5372212.1"/>
    </source>
</evidence>
<protein>
    <submittedName>
        <fullName evidence="1">General secretion pathway protein J</fullName>
    </submittedName>
</protein>
<comment type="caution">
    <text evidence="1">The sequence shown here is derived from an EMBL/GenBank/DDBJ whole genome shotgun (WGS) entry which is preliminary data.</text>
</comment>
<keyword evidence="2" id="KW-1185">Reference proteome</keyword>
<name>A0A840VPJ2_9PROT</name>
<gene>
    <name evidence="1" type="ORF">HNP71_000436</name>
</gene>